<keyword evidence="9" id="KW-0902">Two-component regulatory system</keyword>
<dbReference type="InterPro" id="IPR004358">
    <property type="entry name" value="Sig_transdc_His_kin-like_C"/>
</dbReference>
<dbReference type="GO" id="GO:0016301">
    <property type="term" value="F:kinase activity"/>
    <property type="evidence" value="ECO:0007669"/>
    <property type="project" value="UniProtKB-KW"/>
</dbReference>
<proteinExistence type="predicted"/>
<name>A0ABX2IY83_9RHOB</name>
<dbReference type="Pfam" id="PF02518">
    <property type="entry name" value="HATPase_c"/>
    <property type="match status" value="1"/>
</dbReference>
<dbReference type="EMBL" id="JABUFE010000006">
    <property type="protein sequence ID" value="NSX55408.1"/>
    <property type="molecule type" value="Genomic_DNA"/>
</dbReference>
<evidence type="ECO:0000256" key="11">
    <source>
        <dbReference type="SAM" id="Phobius"/>
    </source>
</evidence>
<evidence type="ECO:0000256" key="5">
    <source>
        <dbReference type="ARBA" id="ARBA00022679"/>
    </source>
</evidence>
<keyword evidence="4" id="KW-0597">Phosphoprotein</keyword>
<dbReference type="Pfam" id="PF00672">
    <property type="entry name" value="HAMP"/>
    <property type="match status" value="1"/>
</dbReference>
<keyword evidence="8 11" id="KW-1133">Transmembrane helix</keyword>
<evidence type="ECO:0000256" key="4">
    <source>
        <dbReference type="ARBA" id="ARBA00022553"/>
    </source>
</evidence>
<keyword evidence="7 14" id="KW-0418">Kinase</keyword>
<evidence type="ECO:0000256" key="9">
    <source>
        <dbReference type="ARBA" id="ARBA00023012"/>
    </source>
</evidence>
<evidence type="ECO:0000259" key="13">
    <source>
        <dbReference type="PROSITE" id="PS50885"/>
    </source>
</evidence>
<comment type="subcellular location">
    <subcellularLocation>
        <location evidence="2">Membrane</location>
    </subcellularLocation>
</comment>
<keyword evidence="10 11" id="KW-0472">Membrane</keyword>
<dbReference type="InterPro" id="IPR005467">
    <property type="entry name" value="His_kinase_dom"/>
</dbReference>
<evidence type="ECO:0000256" key="2">
    <source>
        <dbReference type="ARBA" id="ARBA00004370"/>
    </source>
</evidence>
<dbReference type="Gene3D" id="1.10.287.130">
    <property type="match status" value="1"/>
</dbReference>
<dbReference type="PROSITE" id="PS50109">
    <property type="entry name" value="HIS_KIN"/>
    <property type="match status" value="1"/>
</dbReference>
<dbReference type="Gene3D" id="3.30.565.10">
    <property type="entry name" value="Histidine kinase-like ATPase, C-terminal domain"/>
    <property type="match status" value="1"/>
</dbReference>
<evidence type="ECO:0000256" key="10">
    <source>
        <dbReference type="ARBA" id="ARBA00023136"/>
    </source>
</evidence>
<dbReference type="SUPFAM" id="SSF55874">
    <property type="entry name" value="ATPase domain of HSP90 chaperone/DNA topoisomerase II/histidine kinase"/>
    <property type="match status" value="1"/>
</dbReference>
<keyword evidence="15" id="KW-1185">Reference proteome</keyword>
<feature type="domain" description="HAMP" evidence="13">
    <location>
        <begin position="98"/>
        <end position="152"/>
    </location>
</feature>
<evidence type="ECO:0000313" key="14">
    <source>
        <dbReference type="EMBL" id="NSX55408.1"/>
    </source>
</evidence>
<accession>A0ABX2IY83</accession>
<evidence type="ECO:0000259" key="12">
    <source>
        <dbReference type="PROSITE" id="PS50109"/>
    </source>
</evidence>
<dbReference type="Proteomes" id="UP000777935">
    <property type="component" value="Unassembled WGS sequence"/>
</dbReference>
<dbReference type="SUPFAM" id="SSF47384">
    <property type="entry name" value="Homodimeric domain of signal transducing histidine kinase"/>
    <property type="match status" value="1"/>
</dbReference>
<dbReference type="CDD" id="cd00075">
    <property type="entry name" value="HATPase"/>
    <property type="match status" value="1"/>
</dbReference>
<feature type="domain" description="Histidine kinase" evidence="12">
    <location>
        <begin position="160"/>
        <end position="369"/>
    </location>
</feature>
<evidence type="ECO:0000256" key="8">
    <source>
        <dbReference type="ARBA" id="ARBA00022989"/>
    </source>
</evidence>
<dbReference type="PRINTS" id="PR00344">
    <property type="entry name" value="BCTRLSENSOR"/>
</dbReference>
<evidence type="ECO:0000313" key="15">
    <source>
        <dbReference type="Proteomes" id="UP000777935"/>
    </source>
</evidence>
<dbReference type="SUPFAM" id="SSF158472">
    <property type="entry name" value="HAMP domain-like"/>
    <property type="match status" value="1"/>
</dbReference>
<dbReference type="PANTHER" id="PTHR45436">
    <property type="entry name" value="SENSOR HISTIDINE KINASE YKOH"/>
    <property type="match status" value="1"/>
</dbReference>
<evidence type="ECO:0000256" key="6">
    <source>
        <dbReference type="ARBA" id="ARBA00022692"/>
    </source>
</evidence>
<comment type="catalytic activity">
    <reaction evidence="1">
        <text>ATP + protein L-histidine = ADP + protein N-phospho-L-histidine.</text>
        <dbReference type="EC" id="2.7.13.3"/>
    </reaction>
</comment>
<dbReference type="SMART" id="SM00387">
    <property type="entry name" value="HATPase_c"/>
    <property type="match status" value="1"/>
</dbReference>
<keyword evidence="5" id="KW-0808">Transferase</keyword>
<dbReference type="SMART" id="SM00388">
    <property type="entry name" value="HisKA"/>
    <property type="match status" value="1"/>
</dbReference>
<dbReference type="PANTHER" id="PTHR45436:SF5">
    <property type="entry name" value="SENSOR HISTIDINE KINASE TRCS"/>
    <property type="match status" value="1"/>
</dbReference>
<sequence>MRPLSSHLLRIGGSAALAAVIVILGLVWIGEVVLWNEFERSLPPDLLAELNKETEALSTELVDRMDAYYSGRIVGIGIAAIALVGLLTGAIVSLIGGRRLLRPLLSLSEVAGKISAGDLSARAPTVLRTTEEVERFIRDFNKMAAAAERLERERRESSAAIAHELRTPLTVLSGRLHGMLDGVFPTDRSDILALLGQVNLLTRIVEDLRLLTLSEAGRLSLTLESVDLAEVVRSQMTTANAIPNMDRTTIATDLKPAPVEGDALRIMQVLQALLWNAVHHGGGTIRVETGSNENAAWLRVMDRGPGLPADEAGRAFDRFWRADDVRGDVGSGLGLSVVQAIAKAHDAEVCYADRPGGGAIFELRFDAARTPSISTVSPQNAQTA</sequence>
<protein>
    <recommendedName>
        <fullName evidence="3">histidine kinase</fullName>
        <ecNumber evidence="3">2.7.13.3</ecNumber>
    </recommendedName>
</protein>
<dbReference type="Pfam" id="PF00512">
    <property type="entry name" value="HisKA"/>
    <property type="match status" value="1"/>
</dbReference>
<dbReference type="CDD" id="cd00082">
    <property type="entry name" value="HisKA"/>
    <property type="match status" value="1"/>
</dbReference>
<dbReference type="InterPro" id="IPR003594">
    <property type="entry name" value="HATPase_dom"/>
</dbReference>
<dbReference type="EC" id="2.7.13.3" evidence="3"/>
<dbReference type="InterPro" id="IPR050428">
    <property type="entry name" value="TCS_sensor_his_kinase"/>
</dbReference>
<feature type="transmembrane region" description="Helical" evidence="11">
    <location>
        <begin position="73"/>
        <end position="95"/>
    </location>
</feature>
<comment type="caution">
    <text evidence="14">The sequence shown here is derived from an EMBL/GenBank/DDBJ whole genome shotgun (WGS) entry which is preliminary data.</text>
</comment>
<gene>
    <name evidence="14" type="ORF">HRQ87_11395</name>
</gene>
<dbReference type="SMART" id="SM00304">
    <property type="entry name" value="HAMP"/>
    <property type="match status" value="1"/>
</dbReference>
<dbReference type="InterPro" id="IPR003660">
    <property type="entry name" value="HAMP_dom"/>
</dbReference>
<evidence type="ECO:0000256" key="3">
    <source>
        <dbReference type="ARBA" id="ARBA00012438"/>
    </source>
</evidence>
<dbReference type="PROSITE" id="PS50885">
    <property type="entry name" value="HAMP"/>
    <property type="match status" value="1"/>
</dbReference>
<evidence type="ECO:0000256" key="7">
    <source>
        <dbReference type="ARBA" id="ARBA00022777"/>
    </source>
</evidence>
<dbReference type="RefSeq" id="WP_174138408.1">
    <property type="nucleotide sequence ID" value="NZ_JABUFE010000006.1"/>
</dbReference>
<evidence type="ECO:0000256" key="1">
    <source>
        <dbReference type="ARBA" id="ARBA00000085"/>
    </source>
</evidence>
<feature type="transmembrane region" description="Helical" evidence="11">
    <location>
        <begin position="7"/>
        <end position="29"/>
    </location>
</feature>
<dbReference type="InterPro" id="IPR036097">
    <property type="entry name" value="HisK_dim/P_sf"/>
</dbReference>
<dbReference type="InterPro" id="IPR003661">
    <property type="entry name" value="HisK_dim/P_dom"/>
</dbReference>
<keyword evidence="6 11" id="KW-0812">Transmembrane</keyword>
<organism evidence="14 15">
    <name type="scientific">Parasulfitobacter algicola</name>
    <dbReference type="NCBI Taxonomy" id="2614809"/>
    <lineage>
        <taxon>Bacteria</taxon>
        <taxon>Pseudomonadati</taxon>
        <taxon>Pseudomonadota</taxon>
        <taxon>Alphaproteobacteria</taxon>
        <taxon>Rhodobacterales</taxon>
        <taxon>Roseobacteraceae</taxon>
        <taxon>Parasulfitobacter</taxon>
    </lineage>
</organism>
<dbReference type="InterPro" id="IPR036890">
    <property type="entry name" value="HATPase_C_sf"/>
</dbReference>
<reference evidence="14 15" key="1">
    <citation type="submission" date="2020-06" db="EMBL/GenBank/DDBJ databases">
        <title>Sulfitobacter algicola sp. nov., isolated from green algae.</title>
        <authorList>
            <person name="Wang C."/>
        </authorList>
    </citation>
    <scope>NUCLEOTIDE SEQUENCE [LARGE SCALE GENOMIC DNA]</scope>
    <source>
        <strain evidence="14 15">1151</strain>
    </source>
</reference>
<dbReference type="Gene3D" id="6.10.340.10">
    <property type="match status" value="1"/>
</dbReference>